<evidence type="ECO:0000313" key="3">
    <source>
        <dbReference type="Proteomes" id="UP001152797"/>
    </source>
</evidence>
<keyword evidence="3" id="KW-1185">Reference proteome</keyword>
<dbReference type="OrthoDB" id="411511at2759"/>
<sequence>MVASGLVILARHEKARLVSEEWIKKEKCVFEFVAICTKDLEKGTYRHFYMRTEEKAGQTPTLYDEIPETAITERSDYWDWDVVTMEVVSTAPLDGGCAAVRIRTKNTGPTKERIRAQLAMLGAPVLNDKAVTRAKEVNKEVAKAAGLLPEPAKR</sequence>
<accession>A0A9P1D1C9</accession>
<reference evidence="1" key="1">
    <citation type="submission" date="2022-10" db="EMBL/GenBank/DDBJ databases">
        <authorList>
            <person name="Chen Y."/>
            <person name="Dougan E. K."/>
            <person name="Chan C."/>
            <person name="Rhodes N."/>
            <person name="Thang M."/>
        </authorList>
    </citation>
    <scope>NUCLEOTIDE SEQUENCE</scope>
</reference>
<proteinExistence type="predicted"/>
<reference evidence="2" key="2">
    <citation type="submission" date="2024-04" db="EMBL/GenBank/DDBJ databases">
        <authorList>
            <person name="Chen Y."/>
            <person name="Shah S."/>
            <person name="Dougan E. K."/>
            <person name="Thang M."/>
            <person name="Chan C."/>
        </authorList>
    </citation>
    <scope>NUCLEOTIDE SEQUENCE [LARGE SCALE GENOMIC DNA]</scope>
</reference>
<dbReference type="Proteomes" id="UP001152797">
    <property type="component" value="Unassembled WGS sequence"/>
</dbReference>
<organism evidence="1">
    <name type="scientific">Cladocopium goreaui</name>
    <dbReference type="NCBI Taxonomy" id="2562237"/>
    <lineage>
        <taxon>Eukaryota</taxon>
        <taxon>Sar</taxon>
        <taxon>Alveolata</taxon>
        <taxon>Dinophyceae</taxon>
        <taxon>Suessiales</taxon>
        <taxon>Symbiodiniaceae</taxon>
        <taxon>Cladocopium</taxon>
    </lineage>
</organism>
<name>A0A9P1D1C9_9DINO</name>
<dbReference type="Gene3D" id="3.30.2350.10">
    <property type="entry name" value="Pseudouridine synthase"/>
    <property type="match status" value="1"/>
</dbReference>
<dbReference type="EMBL" id="CAMXCT020003030">
    <property type="protein sequence ID" value="CAL1155419.1"/>
    <property type="molecule type" value="Genomic_DNA"/>
</dbReference>
<dbReference type="AlphaFoldDB" id="A0A9P1D1C9"/>
<evidence type="ECO:0000313" key="1">
    <source>
        <dbReference type="EMBL" id="CAI4002044.1"/>
    </source>
</evidence>
<feature type="non-terminal residue" evidence="1">
    <location>
        <position position="154"/>
    </location>
</feature>
<comment type="caution">
    <text evidence="1">The sequence shown here is derived from an EMBL/GenBank/DDBJ whole genome shotgun (WGS) entry which is preliminary data.</text>
</comment>
<dbReference type="EMBL" id="CAMXCT010003030">
    <property type="protein sequence ID" value="CAI4002044.1"/>
    <property type="molecule type" value="Genomic_DNA"/>
</dbReference>
<gene>
    <name evidence="1" type="ORF">C1SCF055_LOCUS28030</name>
</gene>
<evidence type="ECO:0000313" key="2">
    <source>
        <dbReference type="EMBL" id="CAL1155419.1"/>
    </source>
</evidence>
<protein>
    <submittedName>
        <fullName evidence="1">Uncharacterized protein</fullName>
    </submittedName>
</protein>
<dbReference type="EMBL" id="CAMXCT030003030">
    <property type="protein sequence ID" value="CAL4789356.1"/>
    <property type="molecule type" value="Genomic_DNA"/>
</dbReference>